<dbReference type="InterPro" id="IPR010111">
    <property type="entry name" value="Kynureninase"/>
</dbReference>
<dbReference type="EMBL" id="JAJHUN010000006">
    <property type="protein sequence ID" value="KAJ4158017.1"/>
    <property type="molecule type" value="Genomic_DNA"/>
</dbReference>
<dbReference type="GeneID" id="80895723"/>
<evidence type="ECO:0000256" key="4">
    <source>
        <dbReference type="ARBA" id="ARBA00022898"/>
    </source>
</evidence>
<keyword evidence="2" id="KW-0662">Pyridine nucleotide biosynthesis</keyword>
<gene>
    <name evidence="5" type="ORF">LMH87_008564</name>
</gene>
<keyword evidence="1" id="KW-0963">Cytoplasm</keyword>
<dbReference type="Gene3D" id="3.40.640.10">
    <property type="entry name" value="Type I PLP-dependent aspartate aminotransferase-like (Major domain)"/>
    <property type="match status" value="1"/>
</dbReference>
<evidence type="ECO:0000313" key="5">
    <source>
        <dbReference type="EMBL" id="KAJ4158017.1"/>
    </source>
</evidence>
<dbReference type="PANTHER" id="PTHR14084:SF2">
    <property type="entry name" value="KYNURENINASE 2"/>
    <property type="match status" value="1"/>
</dbReference>
<dbReference type="InterPro" id="IPR015421">
    <property type="entry name" value="PyrdxlP-dep_Trfase_major"/>
</dbReference>
<dbReference type="InterPro" id="IPR015424">
    <property type="entry name" value="PyrdxlP-dep_Trfase"/>
</dbReference>
<sequence>MELSEYIESLRRGASANQLPSYANELAFARKLDSQDALRNLRNEFIIPTRASLAKTGLDGTVPGDEAATDSPFRQCVYLAAHGQGLQPKAVRRYVDAQLETWDSVGVRGHYTQFGNSPLVTDWHGMAEKCAKRDEYVVQSQVRCHGMHTPEESIVRISPSGDAKGGDSLTISNHHILRVIDEHAEEAALLLLPGVQYYTGQYFDMPTITAHAKERGITVGWDIAHAVGNVELHLHGWDVDFAVWCNYNALDLGEATGGDSSSSSSSSATYRHRLSGWYGNAKDTRFDRDMRSFTSIDGAAGFQVSNPSCIDLAILSAALSVLGCRPMSEIRSKSLALTAYAEYLLDQILDEMRGTDGAAPFTLITPRDVRQRGAQLSLQFSDGETLDAVMQELEQEGTLCDGNRPDYMRLAPSALYTRFEDIWMFAAAMRKALGLVELPSL</sequence>
<evidence type="ECO:0000256" key="2">
    <source>
        <dbReference type="ARBA" id="ARBA00022642"/>
    </source>
</evidence>
<dbReference type="Pfam" id="PF22580">
    <property type="entry name" value="KYNU_C"/>
    <property type="match status" value="1"/>
</dbReference>
<dbReference type="GO" id="GO:0019441">
    <property type="term" value="P:L-tryptophan catabolic process to kynurenine"/>
    <property type="evidence" value="ECO:0007669"/>
    <property type="project" value="TreeGrafter"/>
</dbReference>
<evidence type="ECO:0008006" key="7">
    <source>
        <dbReference type="Google" id="ProtNLM"/>
    </source>
</evidence>
<dbReference type="GO" id="GO:0030170">
    <property type="term" value="F:pyridoxal phosphate binding"/>
    <property type="evidence" value="ECO:0007669"/>
    <property type="project" value="InterPro"/>
</dbReference>
<dbReference type="KEGG" id="amus:LMH87_008564"/>
<proteinExistence type="predicted"/>
<comment type="caution">
    <text evidence="5">The sequence shown here is derived from an EMBL/GenBank/DDBJ whole genome shotgun (WGS) entry which is preliminary data.</text>
</comment>
<dbReference type="RefSeq" id="XP_056056384.1">
    <property type="nucleotide sequence ID" value="XM_056201754.1"/>
</dbReference>
<dbReference type="GO" id="GO:0005737">
    <property type="term" value="C:cytoplasm"/>
    <property type="evidence" value="ECO:0007669"/>
    <property type="project" value="InterPro"/>
</dbReference>
<keyword evidence="4" id="KW-0663">Pyridoxal phosphate</keyword>
<dbReference type="GO" id="GO:0043420">
    <property type="term" value="P:anthranilate metabolic process"/>
    <property type="evidence" value="ECO:0007669"/>
    <property type="project" value="TreeGrafter"/>
</dbReference>
<evidence type="ECO:0000256" key="1">
    <source>
        <dbReference type="ARBA" id="ARBA00022490"/>
    </source>
</evidence>
<dbReference type="Gene3D" id="3.90.1150.10">
    <property type="entry name" value="Aspartate Aminotransferase, domain 1"/>
    <property type="match status" value="1"/>
</dbReference>
<keyword evidence="6" id="KW-1185">Reference proteome</keyword>
<keyword evidence="3" id="KW-0378">Hydrolase</keyword>
<accession>A0A9W8UPW5</accession>
<dbReference type="PANTHER" id="PTHR14084">
    <property type="entry name" value="KYNURENINASE"/>
    <property type="match status" value="1"/>
</dbReference>
<dbReference type="GO" id="GO:0009435">
    <property type="term" value="P:NAD+ biosynthetic process"/>
    <property type="evidence" value="ECO:0007669"/>
    <property type="project" value="InterPro"/>
</dbReference>
<organism evidence="5 6">
    <name type="scientific">Akanthomyces muscarius</name>
    <name type="common">Entomopathogenic fungus</name>
    <name type="synonym">Lecanicillium muscarium</name>
    <dbReference type="NCBI Taxonomy" id="2231603"/>
    <lineage>
        <taxon>Eukaryota</taxon>
        <taxon>Fungi</taxon>
        <taxon>Dikarya</taxon>
        <taxon>Ascomycota</taxon>
        <taxon>Pezizomycotina</taxon>
        <taxon>Sordariomycetes</taxon>
        <taxon>Hypocreomycetidae</taxon>
        <taxon>Hypocreales</taxon>
        <taxon>Cordycipitaceae</taxon>
        <taxon>Akanthomyces</taxon>
    </lineage>
</organism>
<dbReference type="GO" id="GO:0030429">
    <property type="term" value="F:kynureninase activity"/>
    <property type="evidence" value="ECO:0007669"/>
    <property type="project" value="InterPro"/>
</dbReference>
<dbReference type="InterPro" id="IPR015422">
    <property type="entry name" value="PyrdxlP-dep_Trfase_small"/>
</dbReference>
<evidence type="ECO:0000313" key="6">
    <source>
        <dbReference type="Proteomes" id="UP001144673"/>
    </source>
</evidence>
<protein>
    <recommendedName>
        <fullName evidence="7">Kynureninase</fullName>
    </recommendedName>
</protein>
<reference evidence="5" key="1">
    <citation type="journal article" date="2023" name="Access Microbiol">
        <title>De-novo genome assembly for Akanthomyces muscarius, a biocontrol agent of insect agricultural pests.</title>
        <authorList>
            <person name="Erdos Z."/>
            <person name="Studholme D.J."/>
            <person name="Raymond B."/>
            <person name="Sharma M."/>
        </authorList>
    </citation>
    <scope>NUCLEOTIDE SEQUENCE</scope>
    <source>
        <strain evidence="5">Ve6</strain>
    </source>
</reference>
<name>A0A9W8UPW5_AKAMU</name>
<evidence type="ECO:0000256" key="3">
    <source>
        <dbReference type="ARBA" id="ARBA00022801"/>
    </source>
</evidence>
<dbReference type="AlphaFoldDB" id="A0A9W8UPW5"/>
<dbReference type="Proteomes" id="UP001144673">
    <property type="component" value="Unassembled WGS sequence"/>
</dbReference>
<dbReference type="SUPFAM" id="SSF53383">
    <property type="entry name" value="PLP-dependent transferases"/>
    <property type="match status" value="1"/>
</dbReference>